<evidence type="ECO:0000313" key="2">
    <source>
        <dbReference type="Proteomes" id="UP000012089"/>
    </source>
</evidence>
<dbReference type="EMBL" id="AFMF02000033">
    <property type="protein sequence ID" value="EMM94532.1"/>
    <property type="molecule type" value="Genomic_DNA"/>
</dbReference>
<keyword evidence="1" id="KW-0449">Lipoprotein</keyword>
<accession>M6HGM0</accession>
<gene>
    <name evidence="1" type="ORF">LEP1GSC158_1656</name>
</gene>
<sequence length="368" mass="42493">MTRRIFTILGLSIFTFISCSDNKLGAKKAEVIATDGENNTETKKVGIATSDELKLNATRTYTKELDLYLIEDLEQLTHKKVGFIPLPDIYPRLPPLPEVIDPFAISNLKNLNKDSFQYFKLSSTDRKRFLSRTKISETDSVFVYDYSTNVLHSFSVRKLKVVAFLHPYLTIENCPCGQGSYMIGFEINKHYLNGLGRDFSDALVFVGRENPFTQGQMKPIVWQKIKNKKFPMKKSNLTEGEKQYKHKNAIKEQTYLYETNTYQIFIKDYTEPNNLIRVQDRHLIVIDRKKDSAVLERMFSEHEGTVIASLNFGINNPGVPNSKQQWIGKLFKDKPDVIFRFAWYSFSCPGIDFVNPQDKYVTINCHTN</sequence>
<reference evidence="1 2" key="1">
    <citation type="submission" date="2013-01" db="EMBL/GenBank/DDBJ databases">
        <authorList>
            <person name="Harkins D.M."/>
            <person name="Durkin A.S."/>
            <person name="Brinkac L.M."/>
            <person name="Haft D.H."/>
            <person name="Selengut J.D."/>
            <person name="Sanka R."/>
            <person name="DePew J."/>
            <person name="Purushe J."/>
            <person name="Tulsiani S.M."/>
            <person name="Graham G.C."/>
            <person name="Burns M.-A."/>
            <person name="Dohnt M.F."/>
            <person name="Smythe L.D."/>
            <person name="McKay D.B."/>
            <person name="Craig S.B."/>
            <person name="Vinetz J.M."/>
            <person name="Sutton G.G."/>
            <person name="Nierman W.C."/>
            <person name="Fouts D.E."/>
        </authorList>
    </citation>
    <scope>NUCLEOTIDE SEQUENCE [LARGE SCALE GENOMIC DNA]</scope>
    <source>
        <strain evidence="1 2">LT2156</strain>
    </source>
</reference>
<dbReference type="Proteomes" id="UP000012089">
    <property type="component" value="Unassembled WGS sequence"/>
</dbReference>
<comment type="caution">
    <text evidence="1">The sequence shown here is derived from an EMBL/GenBank/DDBJ whole genome shotgun (WGS) entry which is preliminary data.</text>
</comment>
<evidence type="ECO:0000313" key="1">
    <source>
        <dbReference type="EMBL" id="EMM94532.1"/>
    </source>
</evidence>
<proteinExistence type="predicted"/>
<name>M6HGM0_LEPIR</name>
<organism evidence="1 2">
    <name type="scientific">Leptospira interrogans serovar Zanoni str. LT2156</name>
    <dbReference type="NCBI Taxonomy" id="1001601"/>
    <lineage>
        <taxon>Bacteria</taxon>
        <taxon>Pseudomonadati</taxon>
        <taxon>Spirochaetota</taxon>
        <taxon>Spirochaetia</taxon>
        <taxon>Leptospirales</taxon>
        <taxon>Leptospiraceae</taxon>
        <taxon>Leptospira</taxon>
    </lineage>
</organism>
<protein>
    <submittedName>
        <fullName evidence="1">Putative lipoprotein</fullName>
    </submittedName>
</protein>
<dbReference type="AlphaFoldDB" id="M6HGM0"/>
<dbReference type="PROSITE" id="PS51257">
    <property type="entry name" value="PROKAR_LIPOPROTEIN"/>
    <property type="match status" value="1"/>
</dbReference>